<proteinExistence type="predicted"/>
<evidence type="ECO:0000313" key="1">
    <source>
        <dbReference type="EMBL" id="QDY66266.1"/>
    </source>
</evidence>
<dbReference type="OrthoDB" id="4949223at2"/>
<reference evidence="2" key="2">
    <citation type="journal article" date="2022" name="Pest Manag. Sci.">
        <title>Glutamicibacter halophytocola-mediated host fitness of potato tuber moth on Solanaceae crops.</title>
        <authorList>
            <person name="Wang W."/>
            <person name="Xiao G."/>
            <person name="Du G."/>
            <person name="Chang L."/>
            <person name="Yang Y."/>
            <person name="Ye J."/>
            <person name="Chen B."/>
        </authorList>
    </citation>
    <scope>NUCLEOTIDE SEQUENCE</scope>
    <source>
        <strain evidence="2">S2</strain>
    </source>
</reference>
<organism evidence="2 4">
    <name type="scientific">Glutamicibacter halophytocola</name>
    <dbReference type="NCBI Taxonomy" id="1933880"/>
    <lineage>
        <taxon>Bacteria</taxon>
        <taxon>Bacillati</taxon>
        <taxon>Actinomycetota</taxon>
        <taxon>Actinomycetes</taxon>
        <taxon>Micrococcales</taxon>
        <taxon>Micrococcaceae</taxon>
        <taxon>Glutamicibacter</taxon>
    </lineage>
</organism>
<reference evidence="1 3" key="1">
    <citation type="submission" date="2019-07" db="EMBL/GenBank/DDBJ databases">
        <title>Complete Genome Sequence of drought tolerant Plant Growth-Promoting Rhizobacterium Glutamicibacter halophytocola DR408.</title>
        <authorList>
            <person name="Nishu S.D."/>
            <person name="Lee T.K."/>
        </authorList>
    </citation>
    <scope>NUCLEOTIDE SEQUENCE [LARGE SCALE GENOMIC DNA]</scope>
    <source>
        <strain evidence="1 3">DR408</strain>
    </source>
</reference>
<gene>
    <name evidence="1" type="ORF">FQA45_08020</name>
    <name evidence="2" type="ORF">NUH22_13835</name>
</gene>
<name>A0A5B8I2T3_9MICC</name>
<dbReference type="Proteomes" id="UP000320717">
    <property type="component" value="Chromosome"/>
</dbReference>
<dbReference type="RefSeq" id="WP_146276232.1">
    <property type="nucleotide sequence ID" value="NZ_CP042260.1"/>
</dbReference>
<evidence type="ECO:0000313" key="2">
    <source>
        <dbReference type="EMBL" id="UUX58367.1"/>
    </source>
</evidence>
<dbReference type="EMBL" id="CP042260">
    <property type="protein sequence ID" value="QDY66266.1"/>
    <property type="molecule type" value="Genomic_DNA"/>
</dbReference>
<accession>A0A5B8I2T3</accession>
<protein>
    <submittedName>
        <fullName evidence="2">Uncharacterized protein</fullName>
    </submittedName>
</protein>
<keyword evidence="3" id="KW-1185">Reference proteome</keyword>
<sequence length="130" mass="14819">MAQENSSGGSLPDWIHSAEGFEDVWSMPNRGLAWCDCGDDHELTEDFVFKTLIEIGLEPSRMLTHEELTELTAAVWMHDEVCRFFELAVEEAAKAIHGGVDEIYPLRHTLEIVGYFSKTWQGCPEEDCRR</sequence>
<evidence type="ECO:0000313" key="4">
    <source>
        <dbReference type="Proteomes" id="UP001060018"/>
    </source>
</evidence>
<dbReference type="AlphaFoldDB" id="A0A5B8I2T3"/>
<dbReference type="Proteomes" id="UP001060018">
    <property type="component" value="Chromosome"/>
</dbReference>
<dbReference type="EMBL" id="CP102487">
    <property type="protein sequence ID" value="UUX58367.1"/>
    <property type="molecule type" value="Genomic_DNA"/>
</dbReference>
<evidence type="ECO:0000313" key="3">
    <source>
        <dbReference type="Proteomes" id="UP000320717"/>
    </source>
</evidence>